<dbReference type="GO" id="GO:0000166">
    <property type="term" value="F:nucleotide binding"/>
    <property type="evidence" value="ECO:0007669"/>
    <property type="project" value="InterPro"/>
</dbReference>
<dbReference type="InterPro" id="IPR051450">
    <property type="entry name" value="Gfo/Idh/MocA_Oxidoreductases"/>
</dbReference>
<dbReference type="PANTHER" id="PTHR43377">
    <property type="entry name" value="BILIVERDIN REDUCTASE A"/>
    <property type="match status" value="1"/>
</dbReference>
<dbReference type="InterPro" id="IPR000683">
    <property type="entry name" value="Gfo/Idh/MocA-like_OxRdtase_N"/>
</dbReference>
<proteinExistence type="predicted"/>
<dbReference type="InterPro" id="IPR036291">
    <property type="entry name" value="NAD(P)-bd_dom_sf"/>
</dbReference>
<evidence type="ECO:0000259" key="1">
    <source>
        <dbReference type="Pfam" id="PF01408"/>
    </source>
</evidence>
<dbReference type="AlphaFoldDB" id="A0A9D2D3B6"/>
<dbReference type="Gene3D" id="3.40.50.720">
    <property type="entry name" value="NAD(P)-binding Rossmann-like Domain"/>
    <property type="match status" value="1"/>
</dbReference>
<organism evidence="2 3">
    <name type="scientific">Candidatus Eubacterium avistercoris</name>
    <dbReference type="NCBI Taxonomy" id="2838567"/>
    <lineage>
        <taxon>Bacteria</taxon>
        <taxon>Bacillati</taxon>
        <taxon>Bacillota</taxon>
        <taxon>Clostridia</taxon>
        <taxon>Eubacteriales</taxon>
        <taxon>Eubacteriaceae</taxon>
        <taxon>Eubacterium</taxon>
    </lineage>
</organism>
<comment type="caution">
    <text evidence="2">The sequence shown here is derived from an EMBL/GenBank/DDBJ whole genome shotgun (WGS) entry which is preliminary data.</text>
</comment>
<sequence>MKEAAVFDDHQKMLASGLKIDLVHICTPPSCHAEIAINSMNAGKNVLVEKPMATSLECDAR</sequence>
<accession>A0A9D2D3B6</accession>
<gene>
    <name evidence="2" type="ORF">IAA08_08000</name>
</gene>
<dbReference type="Proteomes" id="UP000824024">
    <property type="component" value="Unassembled WGS sequence"/>
</dbReference>
<evidence type="ECO:0000313" key="3">
    <source>
        <dbReference type="Proteomes" id="UP000824024"/>
    </source>
</evidence>
<feature type="domain" description="Gfo/Idh/MocA-like oxidoreductase N-terminal" evidence="1">
    <location>
        <begin position="4"/>
        <end position="57"/>
    </location>
</feature>
<reference evidence="2" key="2">
    <citation type="submission" date="2021-04" db="EMBL/GenBank/DDBJ databases">
        <authorList>
            <person name="Gilroy R."/>
        </authorList>
    </citation>
    <scope>NUCLEOTIDE SEQUENCE</scope>
    <source>
        <strain evidence="2">CHK192-9172</strain>
    </source>
</reference>
<dbReference type="Pfam" id="PF01408">
    <property type="entry name" value="GFO_IDH_MocA"/>
    <property type="match status" value="1"/>
</dbReference>
<dbReference type="PANTHER" id="PTHR43377:SF1">
    <property type="entry name" value="BILIVERDIN REDUCTASE A"/>
    <property type="match status" value="1"/>
</dbReference>
<protein>
    <submittedName>
        <fullName evidence="2">Gfo/Idh/MocA family oxidoreductase</fullName>
    </submittedName>
</protein>
<evidence type="ECO:0000313" key="2">
    <source>
        <dbReference type="EMBL" id="HIZ07861.1"/>
    </source>
</evidence>
<reference evidence="2" key="1">
    <citation type="journal article" date="2021" name="PeerJ">
        <title>Extensive microbial diversity within the chicken gut microbiome revealed by metagenomics and culture.</title>
        <authorList>
            <person name="Gilroy R."/>
            <person name="Ravi A."/>
            <person name="Getino M."/>
            <person name="Pursley I."/>
            <person name="Horton D.L."/>
            <person name="Alikhan N.F."/>
            <person name="Baker D."/>
            <person name="Gharbi K."/>
            <person name="Hall N."/>
            <person name="Watson M."/>
            <person name="Adriaenssens E.M."/>
            <person name="Foster-Nyarko E."/>
            <person name="Jarju S."/>
            <person name="Secka A."/>
            <person name="Antonio M."/>
            <person name="Oren A."/>
            <person name="Chaudhuri R.R."/>
            <person name="La Ragione R."/>
            <person name="Hildebrand F."/>
            <person name="Pallen M.J."/>
        </authorList>
    </citation>
    <scope>NUCLEOTIDE SEQUENCE</scope>
    <source>
        <strain evidence="2">CHK192-9172</strain>
    </source>
</reference>
<name>A0A9D2D3B6_9FIRM</name>
<dbReference type="EMBL" id="DXCH01000219">
    <property type="protein sequence ID" value="HIZ07861.1"/>
    <property type="molecule type" value="Genomic_DNA"/>
</dbReference>
<dbReference type="SUPFAM" id="SSF51735">
    <property type="entry name" value="NAD(P)-binding Rossmann-fold domains"/>
    <property type="match status" value="1"/>
</dbReference>